<dbReference type="GO" id="GO:0006906">
    <property type="term" value="P:vesicle fusion"/>
    <property type="evidence" value="ECO:0000318"/>
    <property type="project" value="GO_Central"/>
</dbReference>
<dbReference type="GO" id="GO:0012505">
    <property type="term" value="C:endomembrane system"/>
    <property type="evidence" value="ECO:0000318"/>
    <property type="project" value="GO_Central"/>
</dbReference>
<evidence type="ECO:0000256" key="1">
    <source>
        <dbReference type="ARBA" id="ARBA00022927"/>
    </source>
</evidence>
<feature type="domain" description="T-SNARE coiled-coil homology" evidence="3">
    <location>
        <begin position="243"/>
        <end position="291"/>
    </location>
</feature>
<dbReference type="GO" id="GO:0000149">
    <property type="term" value="F:SNARE binding"/>
    <property type="evidence" value="ECO:0000318"/>
    <property type="project" value="GO_Central"/>
</dbReference>
<dbReference type="SUPFAM" id="SSF58038">
    <property type="entry name" value="SNARE fusion complex"/>
    <property type="match status" value="1"/>
</dbReference>
<dbReference type="GO" id="GO:0048278">
    <property type="term" value="P:vesicle docking"/>
    <property type="evidence" value="ECO:0000318"/>
    <property type="project" value="GO_Central"/>
</dbReference>
<dbReference type="GO" id="GO:0005484">
    <property type="term" value="F:SNAP receptor activity"/>
    <property type="evidence" value="ECO:0000318"/>
    <property type="project" value="GO_Central"/>
</dbReference>
<dbReference type="AlphaFoldDB" id="A0A2G2YNJ3"/>
<dbReference type="GO" id="GO:0031201">
    <property type="term" value="C:SNARE complex"/>
    <property type="evidence" value="ECO:0000318"/>
    <property type="project" value="GO_Central"/>
</dbReference>
<name>A0A2G2YNJ3_CAPAN</name>
<reference evidence="4 5" key="2">
    <citation type="journal article" date="2017" name="Genome Biol.">
        <title>New reference genome sequences of hot pepper reveal the massive evolution of plant disease-resistance genes by retroduplication.</title>
        <authorList>
            <person name="Kim S."/>
            <person name="Park J."/>
            <person name="Yeom S.I."/>
            <person name="Kim Y.M."/>
            <person name="Seo E."/>
            <person name="Kim K.T."/>
            <person name="Kim M.S."/>
            <person name="Lee J.M."/>
            <person name="Cheong K."/>
            <person name="Shin H.S."/>
            <person name="Kim S.B."/>
            <person name="Han K."/>
            <person name="Lee J."/>
            <person name="Park M."/>
            <person name="Lee H.A."/>
            <person name="Lee H.Y."/>
            <person name="Lee Y."/>
            <person name="Oh S."/>
            <person name="Lee J.H."/>
            <person name="Choi E."/>
            <person name="Choi E."/>
            <person name="Lee S.E."/>
            <person name="Jeon J."/>
            <person name="Kim H."/>
            <person name="Choi G."/>
            <person name="Song H."/>
            <person name="Lee J."/>
            <person name="Lee S.C."/>
            <person name="Kwon J.K."/>
            <person name="Lee H.Y."/>
            <person name="Koo N."/>
            <person name="Hong Y."/>
            <person name="Kim R.W."/>
            <person name="Kang W.H."/>
            <person name="Huh J.H."/>
            <person name="Kang B.C."/>
            <person name="Yang T.J."/>
            <person name="Lee Y.H."/>
            <person name="Bennetzen J.L."/>
            <person name="Choi D."/>
        </authorList>
    </citation>
    <scope>NUCLEOTIDE SEQUENCE [LARGE SCALE GENOMIC DNA]</scope>
    <source>
        <strain evidence="5">cv. CM334</strain>
    </source>
</reference>
<protein>
    <submittedName>
        <fullName evidence="4">Syntaxin-51</fullName>
    </submittedName>
</protein>
<keyword evidence="2" id="KW-0732">Signal</keyword>
<accession>A0A2G2YNJ3</accession>
<feature type="signal peptide" evidence="2">
    <location>
        <begin position="1"/>
        <end position="21"/>
    </location>
</feature>
<dbReference type="Gene3D" id="1.20.5.110">
    <property type="match status" value="1"/>
</dbReference>
<dbReference type="EMBL" id="AYRZ02000010">
    <property type="protein sequence ID" value="PHT71300.1"/>
    <property type="molecule type" value="Genomic_DNA"/>
</dbReference>
<comment type="caution">
    <text evidence="4">The sequence shown here is derived from an EMBL/GenBank/DDBJ whole genome shotgun (WGS) entry which is preliminary data.</text>
</comment>
<keyword evidence="1" id="KW-0653">Protein transport</keyword>
<reference evidence="4 5" key="1">
    <citation type="journal article" date="2014" name="Nat. Genet.">
        <title>Genome sequence of the hot pepper provides insights into the evolution of pungency in Capsicum species.</title>
        <authorList>
            <person name="Kim S."/>
            <person name="Park M."/>
            <person name="Yeom S.I."/>
            <person name="Kim Y.M."/>
            <person name="Lee J.M."/>
            <person name="Lee H.A."/>
            <person name="Seo E."/>
            <person name="Choi J."/>
            <person name="Cheong K."/>
            <person name="Kim K.T."/>
            <person name="Jung K."/>
            <person name="Lee G.W."/>
            <person name="Oh S.K."/>
            <person name="Bae C."/>
            <person name="Kim S.B."/>
            <person name="Lee H.Y."/>
            <person name="Kim S.Y."/>
            <person name="Kim M.S."/>
            <person name="Kang B.C."/>
            <person name="Jo Y.D."/>
            <person name="Yang H.B."/>
            <person name="Jeong H.J."/>
            <person name="Kang W.H."/>
            <person name="Kwon J.K."/>
            <person name="Shin C."/>
            <person name="Lim J.Y."/>
            <person name="Park J.H."/>
            <person name="Huh J.H."/>
            <person name="Kim J.S."/>
            <person name="Kim B.D."/>
            <person name="Cohen O."/>
            <person name="Paran I."/>
            <person name="Suh M.C."/>
            <person name="Lee S.B."/>
            <person name="Kim Y.K."/>
            <person name="Shin Y."/>
            <person name="Noh S.J."/>
            <person name="Park J."/>
            <person name="Seo Y.S."/>
            <person name="Kwon S.Y."/>
            <person name="Kim H.A."/>
            <person name="Park J.M."/>
            <person name="Kim H.J."/>
            <person name="Choi S.B."/>
            <person name="Bosland P.W."/>
            <person name="Reeves G."/>
            <person name="Jo S.H."/>
            <person name="Lee B.W."/>
            <person name="Cho H.T."/>
            <person name="Choi H.S."/>
            <person name="Lee M.S."/>
            <person name="Yu Y."/>
            <person name="Do Choi Y."/>
            <person name="Park B.S."/>
            <person name="van Deynze A."/>
            <person name="Ashrafi H."/>
            <person name="Hill T."/>
            <person name="Kim W.T."/>
            <person name="Pai H.S."/>
            <person name="Ahn H.K."/>
            <person name="Yeam I."/>
            <person name="Giovannoni J.J."/>
            <person name="Rose J.K."/>
            <person name="Sorensen I."/>
            <person name="Lee S.J."/>
            <person name="Kim R.W."/>
            <person name="Choi I.Y."/>
            <person name="Choi B.S."/>
            <person name="Lim J.S."/>
            <person name="Lee Y.H."/>
            <person name="Choi D."/>
        </authorList>
    </citation>
    <scope>NUCLEOTIDE SEQUENCE [LARGE SCALE GENOMIC DNA]</scope>
    <source>
        <strain evidence="5">cv. CM334</strain>
    </source>
</reference>
<evidence type="ECO:0000256" key="2">
    <source>
        <dbReference type="SAM" id="SignalP"/>
    </source>
</evidence>
<evidence type="ECO:0000259" key="3">
    <source>
        <dbReference type="PROSITE" id="PS50192"/>
    </source>
</evidence>
<dbReference type="STRING" id="4072.A0A2G2YNJ3"/>
<keyword evidence="1" id="KW-0813">Transport</keyword>
<dbReference type="PROSITE" id="PS50192">
    <property type="entry name" value="T_SNARE"/>
    <property type="match status" value="1"/>
</dbReference>
<gene>
    <name evidence="4" type="ORF">T459_26404</name>
</gene>
<sequence length="329" mass="37314">MATLSHVNLLLSAPCSILVLSISLPQWHLDVAIDCKAQERSGSESRAHTIYHSKMQVKAGYNRPMWSGPSLDQAALYHAFYVYRLRKIPEWSIDFGFKESIYLKLLLDADTVRMASSADSWMREFNEASKLADEVGSMISAKSSLLSSGPETQRHLSAARRKITILKTRLDTLQSLLPTLPSKQPLTKKEMKRRHDMLDNLVTKANQMATTLNMNHLANRDSLLGPETKRPDVISRATGLDNQEQDEDLDKLEETVTSTKHVALAINEELNLHTALLDNLDYHVDTTNSRLLIIHDDKVSSNSSIVHHWRQEKPDVAFLLQFFNLLQKF</sequence>
<proteinExistence type="predicted"/>
<dbReference type="InterPro" id="IPR000727">
    <property type="entry name" value="T_SNARE_dom"/>
</dbReference>
<evidence type="ECO:0000313" key="4">
    <source>
        <dbReference type="EMBL" id="PHT71300.1"/>
    </source>
</evidence>
<dbReference type="Proteomes" id="UP000222542">
    <property type="component" value="Unassembled WGS sequence"/>
</dbReference>
<feature type="chain" id="PRO_5013794111" evidence="2">
    <location>
        <begin position="22"/>
        <end position="329"/>
    </location>
</feature>
<dbReference type="Gramene" id="PHT71300">
    <property type="protein sequence ID" value="PHT71300"/>
    <property type="gene ID" value="T459_26404"/>
</dbReference>
<keyword evidence="5" id="KW-1185">Reference proteome</keyword>
<evidence type="ECO:0000313" key="5">
    <source>
        <dbReference type="Proteomes" id="UP000222542"/>
    </source>
</evidence>
<organism evidence="4 5">
    <name type="scientific">Capsicum annuum</name>
    <name type="common">Capsicum pepper</name>
    <dbReference type="NCBI Taxonomy" id="4072"/>
    <lineage>
        <taxon>Eukaryota</taxon>
        <taxon>Viridiplantae</taxon>
        <taxon>Streptophyta</taxon>
        <taxon>Embryophyta</taxon>
        <taxon>Tracheophyta</taxon>
        <taxon>Spermatophyta</taxon>
        <taxon>Magnoliopsida</taxon>
        <taxon>eudicotyledons</taxon>
        <taxon>Gunneridae</taxon>
        <taxon>Pentapetalae</taxon>
        <taxon>asterids</taxon>
        <taxon>lamiids</taxon>
        <taxon>Solanales</taxon>
        <taxon>Solanaceae</taxon>
        <taxon>Solanoideae</taxon>
        <taxon>Capsiceae</taxon>
        <taxon>Capsicum</taxon>
    </lineage>
</organism>
<dbReference type="CDD" id="cd15841">
    <property type="entry name" value="SNARE_Qc"/>
    <property type="match status" value="1"/>
</dbReference>
<dbReference type="GO" id="GO:0006886">
    <property type="term" value="P:intracellular protein transport"/>
    <property type="evidence" value="ECO:0000318"/>
    <property type="project" value="GO_Central"/>
</dbReference>